<dbReference type="AlphaFoldDB" id="A0A845BE24"/>
<keyword evidence="4 5" id="KW-0472">Membrane</keyword>
<accession>A0A845BE24</accession>
<evidence type="ECO:0000313" key="7">
    <source>
        <dbReference type="Proteomes" id="UP000460715"/>
    </source>
</evidence>
<proteinExistence type="predicted"/>
<feature type="transmembrane region" description="Helical" evidence="5">
    <location>
        <begin position="77"/>
        <end position="95"/>
    </location>
</feature>
<dbReference type="InterPro" id="IPR032808">
    <property type="entry name" value="DoxX"/>
</dbReference>
<dbReference type="GO" id="GO:0016020">
    <property type="term" value="C:membrane"/>
    <property type="evidence" value="ECO:0007669"/>
    <property type="project" value="UniProtKB-SubCell"/>
</dbReference>
<evidence type="ECO:0000256" key="5">
    <source>
        <dbReference type="SAM" id="Phobius"/>
    </source>
</evidence>
<evidence type="ECO:0000256" key="1">
    <source>
        <dbReference type="ARBA" id="ARBA00004141"/>
    </source>
</evidence>
<sequence length="147" mass="15533">MARAIETFLCQPAVEVIARILLTFPFWGSGLAKLIDFQGGVAEMAMFGLNPPAAFNAAVIITQLGGSALIILGRHTWLGAGALGVFTALTIPLVHHFWSLEGERGIVAFHTATEHVGMIGALVVVSILAARRDRGRSGARMMGVPAE</sequence>
<feature type="transmembrane region" description="Helical" evidence="5">
    <location>
        <begin position="53"/>
        <end position="72"/>
    </location>
</feature>
<dbReference type="RefSeq" id="WP_160937526.1">
    <property type="nucleotide sequence ID" value="NZ_SNVJ01000011.1"/>
</dbReference>
<reference evidence="6 7" key="1">
    <citation type="submission" date="2019-03" db="EMBL/GenBank/DDBJ databases">
        <title>Roseomonas sp. a novel Roseomonas species isolated from Sea whip Gorgonian.</title>
        <authorList>
            <person name="Li F."/>
            <person name="Pan X."/>
            <person name="Huang S."/>
            <person name="Li Z."/>
            <person name="Meng B."/>
        </authorList>
    </citation>
    <scope>NUCLEOTIDE SEQUENCE [LARGE SCALE GENOMIC DNA]</scope>
    <source>
        <strain evidence="6 7">M0104</strain>
    </source>
</reference>
<feature type="transmembrane region" description="Helical" evidence="5">
    <location>
        <begin position="107"/>
        <end position="130"/>
    </location>
</feature>
<protein>
    <submittedName>
        <fullName evidence="6">DoxX family protein</fullName>
    </submittedName>
</protein>
<organism evidence="6 7">
    <name type="scientific">Teichococcus coralli</name>
    <dbReference type="NCBI Taxonomy" id="2545983"/>
    <lineage>
        <taxon>Bacteria</taxon>
        <taxon>Pseudomonadati</taxon>
        <taxon>Pseudomonadota</taxon>
        <taxon>Alphaproteobacteria</taxon>
        <taxon>Acetobacterales</taxon>
        <taxon>Roseomonadaceae</taxon>
        <taxon>Roseomonas</taxon>
    </lineage>
</organism>
<name>A0A845BE24_9PROT</name>
<comment type="caution">
    <text evidence="6">The sequence shown here is derived from an EMBL/GenBank/DDBJ whole genome shotgun (WGS) entry which is preliminary data.</text>
</comment>
<keyword evidence="7" id="KW-1185">Reference proteome</keyword>
<keyword evidence="3 5" id="KW-1133">Transmembrane helix</keyword>
<evidence type="ECO:0000313" key="6">
    <source>
        <dbReference type="EMBL" id="MXP64366.1"/>
    </source>
</evidence>
<comment type="subcellular location">
    <subcellularLocation>
        <location evidence="1">Membrane</location>
        <topology evidence="1">Multi-pass membrane protein</topology>
    </subcellularLocation>
</comment>
<evidence type="ECO:0000256" key="4">
    <source>
        <dbReference type="ARBA" id="ARBA00023136"/>
    </source>
</evidence>
<gene>
    <name evidence="6" type="ORF">E0493_13525</name>
</gene>
<dbReference type="OrthoDB" id="7064507at2"/>
<evidence type="ECO:0000256" key="3">
    <source>
        <dbReference type="ARBA" id="ARBA00022989"/>
    </source>
</evidence>
<keyword evidence="2 5" id="KW-0812">Transmembrane</keyword>
<dbReference type="Pfam" id="PF07681">
    <property type="entry name" value="DoxX"/>
    <property type="match status" value="1"/>
</dbReference>
<evidence type="ECO:0000256" key="2">
    <source>
        <dbReference type="ARBA" id="ARBA00022692"/>
    </source>
</evidence>
<dbReference type="Proteomes" id="UP000460715">
    <property type="component" value="Unassembled WGS sequence"/>
</dbReference>
<dbReference type="EMBL" id="SNVJ01000011">
    <property type="protein sequence ID" value="MXP64366.1"/>
    <property type="molecule type" value="Genomic_DNA"/>
</dbReference>